<dbReference type="AlphaFoldDB" id="A0A084B8M6"/>
<proteinExistence type="inferred from homology"/>
<dbReference type="PANTHER" id="PTHR42877:SF7">
    <property type="entry name" value="FLAVIN-BINDING MONOOXYGENASE-RELATED"/>
    <property type="match status" value="1"/>
</dbReference>
<organism evidence="3 4">
    <name type="scientific">Stachybotrys chartarum (strain CBS 109288 / IBT 7711)</name>
    <name type="common">Toxic black mold</name>
    <name type="synonym">Stilbospora chartarum</name>
    <dbReference type="NCBI Taxonomy" id="1280523"/>
    <lineage>
        <taxon>Eukaryota</taxon>
        <taxon>Fungi</taxon>
        <taxon>Dikarya</taxon>
        <taxon>Ascomycota</taxon>
        <taxon>Pezizomycotina</taxon>
        <taxon>Sordariomycetes</taxon>
        <taxon>Hypocreomycetidae</taxon>
        <taxon>Hypocreales</taxon>
        <taxon>Stachybotryaceae</taxon>
        <taxon>Stachybotrys</taxon>
    </lineage>
</organism>
<evidence type="ECO:0000313" key="3">
    <source>
        <dbReference type="EMBL" id="KEY73905.1"/>
    </source>
</evidence>
<reference evidence="3 4" key="1">
    <citation type="journal article" date="2014" name="BMC Genomics">
        <title>Comparative genome sequencing reveals chemotype-specific gene clusters in the toxigenic black mold Stachybotrys.</title>
        <authorList>
            <person name="Semeiks J."/>
            <person name="Borek D."/>
            <person name="Otwinowski Z."/>
            <person name="Grishin N.V."/>
        </authorList>
    </citation>
    <scope>NUCLEOTIDE SEQUENCE [LARGE SCALE GENOMIC DNA]</scope>
    <source>
        <strain evidence="4">CBS 109288 / IBT 7711</strain>
    </source>
</reference>
<evidence type="ECO:0000313" key="4">
    <source>
        <dbReference type="Proteomes" id="UP000028045"/>
    </source>
</evidence>
<gene>
    <name evidence="3" type="ORF">S7711_06111</name>
</gene>
<dbReference type="InterPro" id="IPR036188">
    <property type="entry name" value="FAD/NAD-bd_sf"/>
</dbReference>
<comment type="similarity">
    <text evidence="1">Belongs to the FAD-binding monooxygenase family.</text>
</comment>
<dbReference type="EMBL" id="KL647710">
    <property type="protein sequence ID" value="KEY73905.1"/>
    <property type="molecule type" value="Genomic_DNA"/>
</dbReference>
<dbReference type="Gene3D" id="3.50.50.60">
    <property type="entry name" value="FAD/NAD(P)-binding domain"/>
    <property type="match status" value="2"/>
</dbReference>
<accession>A0A084B8M6</accession>
<dbReference type="InterPro" id="IPR051209">
    <property type="entry name" value="FAD-bind_Monooxygenase_sf"/>
</dbReference>
<keyword evidence="4" id="KW-1185">Reference proteome</keyword>
<dbReference type="Proteomes" id="UP000028045">
    <property type="component" value="Unassembled WGS sequence"/>
</dbReference>
<dbReference type="SUPFAM" id="SSF51905">
    <property type="entry name" value="FAD/NAD(P)-binding domain"/>
    <property type="match status" value="1"/>
</dbReference>
<evidence type="ECO:0000256" key="2">
    <source>
        <dbReference type="SAM" id="MobiDB-lite"/>
    </source>
</evidence>
<dbReference type="HOGENOM" id="CLU_888959_0_0_1"/>
<dbReference type="OrthoDB" id="74360at2759"/>
<evidence type="ECO:0000256" key="1">
    <source>
        <dbReference type="ARBA" id="ARBA00010139"/>
    </source>
</evidence>
<name>A0A084B8M6_STACB</name>
<evidence type="ECO:0008006" key="5">
    <source>
        <dbReference type="Google" id="ProtNLM"/>
    </source>
</evidence>
<dbReference type="PANTHER" id="PTHR42877">
    <property type="entry name" value="L-ORNITHINE N(5)-MONOOXYGENASE-RELATED"/>
    <property type="match status" value="1"/>
</dbReference>
<protein>
    <recommendedName>
        <fullName evidence="5">L-ornithine N(5)-oxygenase</fullName>
    </recommendedName>
</protein>
<feature type="region of interest" description="Disordered" evidence="2">
    <location>
        <begin position="290"/>
        <end position="317"/>
    </location>
</feature>
<sequence length="317" mass="35640">MRQNMKKCFHADNAWDQSYDVKGKKIAVIGAGSSRVQIVASLQNKVEYLYTWVRSPVWITAGYAQQFAGASGRNFQYSEEQKALMRNKPEQYLAYRKMIERELNQRFSLIIKASPASKAAADFSENEMRNKLGHDERLCDKIKNFAVGCRRATPCNGYLEALASSKTTCFTENIGSITSKGFTDAKGLEYEVDAIVCATGFDASWIPRFPIVVNGINLQDTWAEEGVTSYLSVAVPDIPNYFMFCGPYGPLAHGSFFPIIEKYTDYIIKVINEMQVECIRSMRPRRAPTDQFLKHSAKSSSPQPGLTYAHPGSKLRI</sequence>